<dbReference type="EMBL" id="LR797260">
    <property type="protein sequence ID" value="CAB4198209.1"/>
    <property type="molecule type" value="Genomic_DNA"/>
</dbReference>
<protein>
    <submittedName>
        <fullName evidence="2">Uncharacterized protein</fullName>
    </submittedName>
</protein>
<name>A0A6J5RMJ5_9CAUD</name>
<reference evidence="2" key="1">
    <citation type="submission" date="2020-05" db="EMBL/GenBank/DDBJ databases">
        <authorList>
            <person name="Chiriac C."/>
            <person name="Salcher M."/>
            <person name="Ghai R."/>
            <person name="Kavagutti S V."/>
        </authorList>
    </citation>
    <scope>NUCLEOTIDE SEQUENCE</scope>
</reference>
<accession>A0A6J5RMJ5</accession>
<evidence type="ECO:0000313" key="2">
    <source>
        <dbReference type="EMBL" id="CAB4198209.1"/>
    </source>
</evidence>
<keyword evidence="1" id="KW-0472">Membrane</keyword>
<organism evidence="2">
    <name type="scientific">uncultured Caudovirales phage</name>
    <dbReference type="NCBI Taxonomy" id="2100421"/>
    <lineage>
        <taxon>Viruses</taxon>
        <taxon>Duplodnaviria</taxon>
        <taxon>Heunggongvirae</taxon>
        <taxon>Uroviricota</taxon>
        <taxon>Caudoviricetes</taxon>
        <taxon>Peduoviridae</taxon>
        <taxon>Maltschvirus</taxon>
        <taxon>Maltschvirus maltsch</taxon>
    </lineage>
</organism>
<feature type="transmembrane region" description="Helical" evidence="1">
    <location>
        <begin position="21"/>
        <end position="39"/>
    </location>
</feature>
<sequence length="45" mass="4923">MRELVGSFIATVQYHAVKIQTAVTFVVFVGVLWVCLEIATGTQVP</sequence>
<keyword evidence="1" id="KW-1133">Transmembrane helix</keyword>
<proteinExistence type="predicted"/>
<keyword evidence="1" id="KW-0812">Transmembrane</keyword>
<evidence type="ECO:0000256" key="1">
    <source>
        <dbReference type="SAM" id="Phobius"/>
    </source>
</evidence>
<gene>
    <name evidence="2" type="ORF">UFOVP1313_57</name>
</gene>